<protein>
    <submittedName>
        <fullName evidence="1">Uncharacterized protein</fullName>
    </submittedName>
</protein>
<name>A0ACB8T8K3_9AGAM</name>
<dbReference type="Proteomes" id="UP000814140">
    <property type="component" value="Unassembled WGS sequence"/>
</dbReference>
<evidence type="ECO:0000313" key="2">
    <source>
        <dbReference type="Proteomes" id="UP000814140"/>
    </source>
</evidence>
<keyword evidence="2" id="KW-1185">Reference proteome</keyword>
<dbReference type="EMBL" id="MU277199">
    <property type="protein sequence ID" value="KAI0064341.1"/>
    <property type="molecule type" value="Genomic_DNA"/>
</dbReference>
<proteinExistence type="predicted"/>
<comment type="caution">
    <text evidence="1">The sequence shown here is derived from an EMBL/GenBank/DDBJ whole genome shotgun (WGS) entry which is preliminary data.</text>
</comment>
<evidence type="ECO:0000313" key="1">
    <source>
        <dbReference type="EMBL" id="KAI0064341.1"/>
    </source>
</evidence>
<accession>A0ACB8T8K3</accession>
<sequence>MKSSLSDDTSTLEVAAHRRYETIQKNGDPSFVLQHWSGDLLLVFRWPHRRSLKSGPSHLPIWEKVCSILPCTGVQVLSIDPGDWDREWTEPQWSDMFGPFKALRHLRVVHQPTASLSKALAEPSGLVEYPESYAQHTTPQVPQDNDVDENAQSENESGASITSTLFPKLRSLFLHNIFLDHSLGTVEEISPYPCLESALKERHLRRERLKLLEVRFCLRFPIRKRDRLICLMVVTPMR</sequence>
<reference evidence="1" key="2">
    <citation type="journal article" date="2022" name="New Phytol.">
        <title>Evolutionary transition to the ectomycorrhizal habit in the genomes of a hyperdiverse lineage of mushroom-forming fungi.</title>
        <authorList>
            <person name="Looney B."/>
            <person name="Miyauchi S."/>
            <person name="Morin E."/>
            <person name="Drula E."/>
            <person name="Courty P.E."/>
            <person name="Kohler A."/>
            <person name="Kuo A."/>
            <person name="LaButti K."/>
            <person name="Pangilinan J."/>
            <person name="Lipzen A."/>
            <person name="Riley R."/>
            <person name="Andreopoulos W."/>
            <person name="He G."/>
            <person name="Johnson J."/>
            <person name="Nolan M."/>
            <person name="Tritt A."/>
            <person name="Barry K.W."/>
            <person name="Grigoriev I.V."/>
            <person name="Nagy L.G."/>
            <person name="Hibbett D."/>
            <person name="Henrissat B."/>
            <person name="Matheny P.B."/>
            <person name="Labbe J."/>
            <person name="Martin F.M."/>
        </authorList>
    </citation>
    <scope>NUCLEOTIDE SEQUENCE</scope>
    <source>
        <strain evidence="1">HHB10654</strain>
    </source>
</reference>
<reference evidence="1" key="1">
    <citation type="submission" date="2021-03" db="EMBL/GenBank/DDBJ databases">
        <authorList>
            <consortium name="DOE Joint Genome Institute"/>
            <person name="Ahrendt S."/>
            <person name="Looney B.P."/>
            <person name="Miyauchi S."/>
            <person name="Morin E."/>
            <person name="Drula E."/>
            <person name="Courty P.E."/>
            <person name="Chicoki N."/>
            <person name="Fauchery L."/>
            <person name="Kohler A."/>
            <person name="Kuo A."/>
            <person name="Labutti K."/>
            <person name="Pangilinan J."/>
            <person name="Lipzen A."/>
            <person name="Riley R."/>
            <person name="Andreopoulos W."/>
            <person name="He G."/>
            <person name="Johnson J."/>
            <person name="Barry K.W."/>
            <person name="Grigoriev I.V."/>
            <person name="Nagy L."/>
            <person name="Hibbett D."/>
            <person name="Henrissat B."/>
            <person name="Matheny P.B."/>
            <person name="Labbe J."/>
            <person name="Martin F."/>
        </authorList>
    </citation>
    <scope>NUCLEOTIDE SEQUENCE</scope>
    <source>
        <strain evidence="1">HHB10654</strain>
    </source>
</reference>
<gene>
    <name evidence="1" type="ORF">BV25DRAFT_310688</name>
</gene>
<organism evidence="1 2">
    <name type="scientific">Artomyces pyxidatus</name>
    <dbReference type="NCBI Taxonomy" id="48021"/>
    <lineage>
        <taxon>Eukaryota</taxon>
        <taxon>Fungi</taxon>
        <taxon>Dikarya</taxon>
        <taxon>Basidiomycota</taxon>
        <taxon>Agaricomycotina</taxon>
        <taxon>Agaricomycetes</taxon>
        <taxon>Russulales</taxon>
        <taxon>Auriscalpiaceae</taxon>
        <taxon>Artomyces</taxon>
    </lineage>
</organism>